<feature type="transmembrane region" description="Helical" evidence="1">
    <location>
        <begin position="102"/>
        <end position="119"/>
    </location>
</feature>
<comment type="caution">
    <text evidence="2">The sequence shown here is derived from an EMBL/GenBank/DDBJ whole genome shotgun (WGS) entry which is preliminary data.</text>
</comment>
<reference evidence="3" key="1">
    <citation type="journal article" date="2019" name="Int. J. Syst. Evol. Microbiol.">
        <title>The Global Catalogue of Microorganisms (GCM) 10K type strain sequencing project: providing services to taxonomists for standard genome sequencing and annotation.</title>
        <authorList>
            <consortium name="The Broad Institute Genomics Platform"/>
            <consortium name="The Broad Institute Genome Sequencing Center for Infectious Disease"/>
            <person name="Wu L."/>
            <person name="Ma J."/>
        </authorList>
    </citation>
    <scope>NUCLEOTIDE SEQUENCE [LARGE SCALE GENOMIC DNA]</scope>
    <source>
        <strain evidence="3">KACC 12634</strain>
    </source>
</reference>
<gene>
    <name evidence="2" type="ORF">ACFQS3_04495</name>
</gene>
<dbReference type="RefSeq" id="WP_382354461.1">
    <property type="nucleotide sequence ID" value="NZ_JBHMBP010000004.1"/>
</dbReference>
<organism evidence="2 3">
    <name type="scientific">Glycomyces mayteni</name>
    <dbReference type="NCBI Taxonomy" id="543887"/>
    <lineage>
        <taxon>Bacteria</taxon>
        <taxon>Bacillati</taxon>
        <taxon>Actinomycetota</taxon>
        <taxon>Actinomycetes</taxon>
        <taxon>Glycomycetales</taxon>
        <taxon>Glycomycetaceae</taxon>
        <taxon>Glycomyces</taxon>
    </lineage>
</organism>
<keyword evidence="1" id="KW-1133">Transmembrane helix</keyword>
<protein>
    <submittedName>
        <fullName evidence="2">Uncharacterized protein</fullName>
    </submittedName>
</protein>
<evidence type="ECO:0000313" key="3">
    <source>
        <dbReference type="Proteomes" id="UP001596470"/>
    </source>
</evidence>
<feature type="transmembrane region" description="Helical" evidence="1">
    <location>
        <begin position="125"/>
        <end position="143"/>
    </location>
</feature>
<name>A0ABW2D4K9_9ACTN</name>
<keyword evidence="1" id="KW-0472">Membrane</keyword>
<dbReference type="EMBL" id="JBHSYS010000001">
    <property type="protein sequence ID" value="MFC6956451.1"/>
    <property type="molecule type" value="Genomic_DNA"/>
</dbReference>
<proteinExistence type="predicted"/>
<keyword evidence="1" id="KW-0812">Transmembrane</keyword>
<dbReference type="Proteomes" id="UP001596470">
    <property type="component" value="Unassembled WGS sequence"/>
</dbReference>
<evidence type="ECO:0000313" key="2">
    <source>
        <dbReference type="EMBL" id="MFC6956451.1"/>
    </source>
</evidence>
<feature type="transmembrane region" description="Helical" evidence="1">
    <location>
        <begin position="39"/>
        <end position="61"/>
    </location>
</feature>
<keyword evidence="3" id="KW-1185">Reference proteome</keyword>
<sequence>MTPEHLRDAAGIAAVFGFFAMSWFGWAQEKPPAAWLWPLRTGSVLSGLTAVAGGLLVWRHWDDGTVIDASVGPAFGVVVGIEFAAAGIGAAFLAVRGKAHLMSAWIAFVVGVHLFPVAVLLEIPWLHVPAALVTVAAAAAPFLARKRGVLVSAVVGATTGPILLVAALASLADALTR</sequence>
<accession>A0ABW2D4K9</accession>
<evidence type="ECO:0000256" key="1">
    <source>
        <dbReference type="SAM" id="Phobius"/>
    </source>
</evidence>
<feature type="transmembrane region" description="Helical" evidence="1">
    <location>
        <begin position="150"/>
        <end position="172"/>
    </location>
</feature>
<feature type="transmembrane region" description="Helical" evidence="1">
    <location>
        <begin position="73"/>
        <end position="95"/>
    </location>
</feature>
<feature type="transmembrane region" description="Helical" evidence="1">
    <location>
        <begin position="6"/>
        <end position="27"/>
    </location>
</feature>